<reference evidence="2" key="2">
    <citation type="journal article" date="2020" name="Microorganisms">
        <title>Osmotic Adaptation and Compatible Solute Biosynthesis of Phototrophic Bacteria as Revealed from Genome Analyses.</title>
        <authorList>
            <person name="Imhoff J.F."/>
            <person name="Rahn T."/>
            <person name="Kunzel S."/>
            <person name="Keller A."/>
            <person name="Neulinger S.C."/>
        </authorList>
    </citation>
    <scope>NUCLEOTIDE SEQUENCE</scope>
    <source>
        <strain evidence="2">DSM 11080</strain>
    </source>
</reference>
<protein>
    <recommendedName>
        <fullName evidence="1">Anti-sigma-28 factor FlgM C-terminal domain-containing protein</fullName>
    </recommendedName>
</protein>
<accession>A0AAJ0U123</accession>
<dbReference type="Pfam" id="PF04316">
    <property type="entry name" value="FlgM"/>
    <property type="match status" value="1"/>
</dbReference>
<dbReference type="AlphaFoldDB" id="A0AAJ0U123"/>
<evidence type="ECO:0000313" key="2">
    <source>
        <dbReference type="EMBL" id="MBK1703320.1"/>
    </source>
</evidence>
<dbReference type="InterPro" id="IPR035890">
    <property type="entry name" value="Anti-sigma-28_factor_FlgM_sf"/>
</dbReference>
<dbReference type="InterPro" id="IPR031316">
    <property type="entry name" value="FlgM_C"/>
</dbReference>
<comment type="caution">
    <text evidence="2">The sequence shown here is derived from an EMBL/GenBank/DDBJ whole genome shotgun (WGS) entry which is preliminary data.</text>
</comment>
<dbReference type="EMBL" id="NRSJ01000002">
    <property type="protein sequence ID" value="MBK1703320.1"/>
    <property type="molecule type" value="Genomic_DNA"/>
</dbReference>
<feature type="domain" description="Anti-sigma-28 factor FlgM C-terminal" evidence="1">
    <location>
        <begin position="24"/>
        <end position="56"/>
    </location>
</feature>
<dbReference type="Proteomes" id="UP001296776">
    <property type="component" value="Unassembled WGS sequence"/>
</dbReference>
<dbReference type="SUPFAM" id="SSF101498">
    <property type="entry name" value="Anti-sigma factor FlgM"/>
    <property type="match status" value="1"/>
</dbReference>
<evidence type="ECO:0000259" key="1">
    <source>
        <dbReference type="Pfam" id="PF04316"/>
    </source>
</evidence>
<organism evidence="2 3">
    <name type="scientific">Halochromatium glycolicum</name>
    <dbReference type="NCBI Taxonomy" id="85075"/>
    <lineage>
        <taxon>Bacteria</taxon>
        <taxon>Pseudomonadati</taxon>
        <taxon>Pseudomonadota</taxon>
        <taxon>Gammaproteobacteria</taxon>
        <taxon>Chromatiales</taxon>
        <taxon>Chromatiaceae</taxon>
        <taxon>Halochromatium</taxon>
    </lineage>
</organism>
<proteinExistence type="predicted"/>
<keyword evidence="3" id="KW-1185">Reference proteome</keyword>
<sequence>MRGDSAKPDPAVLTHLHRETGGTDQDINVAQVEAIREAIRDGRLDIRTDRIADSLIASVQGLLGR</sequence>
<name>A0AAJ0U123_9GAMM</name>
<gene>
    <name evidence="2" type="ORF">CKO40_01820</name>
</gene>
<reference evidence="2" key="1">
    <citation type="submission" date="2017-08" db="EMBL/GenBank/DDBJ databases">
        <authorList>
            <person name="Imhoff J.F."/>
            <person name="Rahn T."/>
            <person name="Kuenzel S."/>
            <person name="Neulinger S.C."/>
        </authorList>
    </citation>
    <scope>NUCLEOTIDE SEQUENCE</scope>
    <source>
        <strain evidence="2">DSM 11080</strain>
    </source>
</reference>
<evidence type="ECO:0000313" key="3">
    <source>
        <dbReference type="Proteomes" id="UP001296776"/>
    </source>
</evidence>